<dbReference type="SUPFAM" id="SSF53187">
    <property type="entry name" value="Zn-dependent exopeptidases"/>
    <property type="match status" value="1"/>
</dbReference>
<dbReference type="Gene3D" id="3.30.70.360">
    <property type="match status" value="1"/>
</dbReference>
<dbReference type="GO" id="GO:0005737">
    <property type="term" value="C:cytoplasm"/>
    <property type="evidence" value="ECO:0007669"/>
    <property type="project" value="TreeGrafter"/>
</dbReference>
<dbReference type="Gene3D" id="3.40.630.10">
    <property type="entry name" value="Zn peptidases"/>
    <property type="match status" value="1"/>
</dbReference>
<evidence type="ECO:0000259" key="2">
    <source>
        <dbReference type="Pfam" id="PF07687"/>
    </source>
</evidence>
<dbReference type="Pfam" id="PF07687">
    <property type="entry name" value="M20_dimer"/>
    <property type="match status" value="1"/>
</dbReference>
<evidence type="ECO:0000313" key="3">
    <source>
        <dbReference type="EMBL" id="GGJ99137.1"/>
    </source>
</evidence>
<protein>
    <recommendedName>
        <fullName evidence="1">Peptidase M20 domain-containing protein 2</fullName>
    </recommendedName>
</protein>
<proteinExistence type="inferred from homology"/>
<dbReference type="InterPro" id="IPR002933">
    <property type="entry name" value="Peptidase_M20"/>
</dbReference>
<dbReference type="InterPro" id="IPR036264">
    <property type="entry name" value="Bact_exopeptidase_dim_dom"/>
</dbReference>
<dbReference type="EMBL" id="BMNQ01000031">
    <property type="protein sequence ID" value="GGJ99137.1"/>
    <property type="molecule type" value="Genomic_DNA"/>
</dbReference>
<dbReference type="GO" id="GO:0016805">
    <property type="term" value="F:dipeptidase activity"/>
    <property type="evidence" value="ECO:0007669"/>
    <property type="project" value="InterPro"/>
</dbReference>
<dbReference type="InterPro" id="IPR011650">
    <property type="entry name" value="Peptidase_M20_dimer"/>
</dbReference>
<dbReference type="PIRSF" id="PIRSF037226">
    <property type="entry name" value="Amidohydrolase_ACY1L2_prd"/>
    <property type="match status" value="1"/>
</dbReference>
<feature type="domain" description="Peptidase M20 dimerisation" evidence="2">
    <location>
        <begin position="173"/>
        <end position="258"/>
    </location>
</feature>
<reference evidence="3" key="2">
    <citation type="submission" date="2020-09" db="EMBL/GenBank/DDBJ databases">
        <authorList>
            <person name="Sun Q."/>
            <person name="Ohkuma M."/>
        </authorList>
    </citation>
    <scope>NUCLEOTIDE SEQUENCE</scope>
    <source>
        <strain evidence="3">JCM 12580</strain>
    </source>
</reference>
<evidence type="ECO:0000256" key="1">
    <source>
        <dbReference type="PIRNR" id="PIRNR037226"/>
    </source>
</evidence>
<reference evidence="3" key="1">
    <citation type="journal article" date="2014" name="Int. J. Syst. Evol. Microbiol.">
        <title>Complete genome sequence of Corynebacterium casei LMG S-19264T (=DSM 44701T), isolated from a smear-ripened cheese.</title>
        <authorList>
            <consortium name="US DOE Joint Genome Institute (JGI-PGF)"/>
            <person name="Walter F."/>
            <person name="Albersmeier A."/>
            <person name="Kalinowski J."/>
            <person name="Ruckert C."/>
        </authorList>
    </citation>
    <scope>NUCLEOTIDE SEQUENCE</scope>
    <source>
        <strain evidence="3">JCM 12580</strain>
    </source>
</reference>
<dbReference type="GO" id="GO:0071713">
    <property type="term" value="F:para-aminobenzoyl-glutamate hydrolase activity"/>
    <property type="evidence" value="ECO:0007669"/>
    <property type="project" value="TreeGrafter"/>
</dbReference>
<gene>
    <name evidence="3" type="ORF">GCM10007063_21710</name>
</gene>
<keyword evidence="4" id="KW-1185">Reference proteome</keyword>
<organism evidence="3 4">
    <name type="scientific">Lentibacillus kapialis</name>
    <dbReference type="NCBI Taxonomy" id="340214"/>
    <lineage>
        <taxon>Bacteria</taxon>
        <taxon>Bacillati</taxon>
        <taxon>Bacillota</taxon>
        <taxon>Bacilli</taxon>
        <taxon>Bacillales</taxon>
        <taxon>Bacillaceae</taxon>
        <taxon>Lentibacillus</taxon>
    </lineage>
</organism>
<dbReference type="NCBIfam" id="TIGR01891">
    <property type="entry name" value="amidohydrolases"/>
    <property type="match status" value="1"/>
</dbReference>
<dbReference type="FunFam" id="3.30.70.360:FF:000004">
    <property type="entry name" value="Peptidase M20 domain-containing protein 2"/>
    <property type="match status" value="1"/>
</dbReference>
<comment type="similarity">
    <text evidence="1">Belongs to the peptidase M20A family.</text>
</comment>
<dbReference type="InterPro" id="IPR017439">
    <property type="entry name" value="Amidohydrolase"/>
</dbReference>
<dbReference type="SUPFAM" id="SSF55031">
    <property type="entry name" value="Bacterial exopeptidase dimerisation domain"/>
    <property type="match status" value="1"/>
</dbReference>
<sequence>MEYVLTDEMKRIEQQLWDISDHLYENPELGDEEYQSMQLLVDFLNQNHFQVETGVSNRATAFKAEFASKKPGPTVAYLAEYDALPDIGHGCGHNLIAAMSVGAGVTLSQIVKETGGKVVIIGTPAEETNGAKVDMSNKGVFDNINVAMMVHAADQSYQSGSMSAMDAIEFAYTGKASHAAAKPEAGINALDSVIQLFNGINAFREHLTSDIRIHGIITEGGQAANVVPEQATANFYIRARNRSHLDYVVEKVKNIAEGAALMTGATLNISNFESSFDNLVTNNVLSKTFTTRLQEVSKHPVHPGEQSFGSSDMGNVSKVVPAIHPFISLNEPGLVFHTKKFADKTVTKEGHQALSSGALALALTGYDILTDKELLKSIKSEFDSID</sequence>
<dbReference type="InterPro" id="IPR052030">
    <property type="entry name" value="Peptidase_M20/M20A_hydrolases"/>
</dbReference>
<dbReference type="PANTHER" id="PTHR30575:SF0">
    <property type="entry name" value="XAA-ARG DIPEPTIDASE"/>
    <property type="match status" value="1"/>
</dbReference>
<dbReference type="RefSeq" id="WP_188633121.1">
    <property type="nucleotide sequence ID" value="NZ_BMNQ01000031.1"/>
</dbReference>
<dbReference type="PANTHER" id="PTHR30575">
    <property type="entry name" value="PEPTIDASE M20"/>
    <property type="match status" value="1"/>
</dbReference>
<comment type="caution">
    <text evidence="3">The sequence shown here is derived from an EMBL/GenBank/DDBJ whole genome shotgun (WGS) entry which is preliminary data.</text>
</comment>
<dbReference type="CDD" id="cd05672">
    <property type="entry name" value="M20_ACY1L2-like"/>
    <property type="match status" value="1"/>
</dbReference>
<dbReference type="InterPro" id="IPR017144">
    <property type="entry name" value="Xaa-Arg_dipeptidase"/>
</dbReference>
<dbReference type="Proteomes" id="UP000658382">
    <property type="component" value="Unassembled WGS sequence"/>
</dbReference>
<dbReference type="AlphaFoldDB" id="A0A917UZA6"/>
<accession>A0A917UZA6</accession>
<dbReference type="Pfam" id="PF01546">
    <property type="entry name" value="Peptidase_M20"/>
    <property type="match status" value="1"/>
</dbReference>
<name>A0A917UZA6_9BACI</name>
<dbReference type="GO" id="GO:0046657">
    <property type="term" value="P:folic acid catabolic process"/>
    <property type="evidence" value="ECO:0007669"/>
    <property type="project" value="TreeGrafter"/>
</dbReference>
<evidence type="ECO:0000313" key="4">
    <source>
        <dbReference type="Proteomes" id="UP000658382"/>
    </source>
</evidence>